<dbReference type="Gene3D" id="1.20.120.520">
    <property type="entry name" value="nmb1532 protein domain like"/>
    <property type="match status" value="1"/>
</dbReference>
<evidence type="ECO:0000313" key="3">
    <source>
        <dbReference type="EMBL" id="PRZ42197.1"/>
    </source>
</evidence>
<organism evidence="3 4">
    <name type="scientific">Antricoccus suffuscus</name>
    <dbReference type="NCBI Taxonomy" id="1629062"/>
    <lineage>
        <taxon>Bacteria</taxon>
        <taxon>Bacillati</taxon>
        <taxon>Actinomycetota</taxon>
        <taxon>Actinomycetes</taxon>
        <taxon>Geodermatophilales</taxon>
        <taxon>Antricoccaceae</taxon>
        <taxon>Antricoccus</taxon>
    </lineage>
</organism>
<sequence length="261" mass="27228">MSNVNITTTESDSTALTAIEQQHAEMTGSLTAHVSALLSAVASGDQSAAQAARTAAVSWSQQNVLAYLDAEEKVLYPVAAAKSEGRLLVEALHADHETIAGLVNELAQAPDGVRAVAAATALRVAMVGHLAKQDQQLLPLLAAAPDVSLSDLHSQLDTAAGLAAETTPAADAHADGHDCTCGETDEKGYPELDARVVPHAIRHATVFGALDAVRPGKGLILVAPHDPLPLLAQLERRSPGAFEVSYVERGPEAWRLAIVRN</sequence>
<dbReference type="Pfam" id="PF01814">
    <property type="entry name" value="Hemerythrin"/>
    <property type="match status" value="1"/>
</dbReference>
<dbReference type="OrthoDB" id="8451629at2"/>
<accession>A0A2T1A132</accession>
<dbReference type="InterPro" id="IPR012312">
    <property type="entry name" value="Hemerythrin-like"/>
</dbReference>
<name>A0A2T1A132_9ACTN</name>
<gene>
    <name evidence="3" type="ORF">CLV47_10668</name>
</gene>
<dbReference type="EMBL" id="PVUE01000006">
    <property type="protein sequence ID" value="PRZ42197.1"/>
    <property type="molecule type" value="Genomic_DNA"/>
</dbReference>
<proteinExistence type="predicted"/>
<protein>
    <submittedName>
        <fullName evidence="3">Uncharacterized protein (DUF2249 family)</fullName>
    </submittedName>
</protein>
<feature type="domain" description="Hemerythrin-like" evidence="1">
    <location>
        <begin position="15"/>
        <end position="141"/>
    </location>
</feature>
<evidence type="ECO:0000313" key="4">
    <source>
        <dbReference type="Proteomes" id="UP000237752"/>
    </source>
</evidence>
<dbReference type="Proteomes" id="UP000237752">
    <property type="component" value="Unassembled WGS sequence"/>
</dbReference>
<reference evidence="3 4" key="1">
    <citation type="submission" date="2018-03" db="EMBL/GenBank/DDBJ databases">
        <title>Genomic Encyclopedia of Archaeal and Bacterial Type Strains, Phase II (KMG-II): from individual species to whole genera.</title>
        <authorList>
            <person name="Goeker M."/>
        </authorList>
    </citation>
    <scope>NUCLEOTIDE SEQUENCE [LARGE SCALE GENOMIC DNA]</scope>
    <source>
        <strain evidence="3 4">DSM 100065</strain>
    </source>
</reference>
<dbReference type="Pfam" id="PF10006">
    <property type="entry name" value="DUF2249"/>
    <property type="match status" value="1"/>
</dbReference>
<comment type="caution">
    <text evidence="3">The sequence shown here is derived from an EMBL/GenBank/DDBJ whole genome shotgun (WGS) entry which is preliminary data.</text>
</comment>
<evidence type="ECO:0000259" key="2">
    <source>
        <dbReference type="Pfam" id="PF10006"/>
    </source>
</evidence>
<dbReference type="RefSeq" id="WP_106348703.1">
    <property type="nucleotide sequence ID" value="NZ_PVUE01000006.1"/>
</dbReference>
<keyword evidence="4" id="KW-1185">Reference proteome</keyword>
<dbReference type="InterPro" id="IPR018720">
    <property type="entry name" value="DUF2249"/>
</dbReference>
<evidence type="ECO:0000259" key="1">
    <source>
        <dbReference type="Pfam" id="PF01814"/>
    </source>
</evidence>
<dbReference type="AlphaFoldDB" id="A0A2T1A132"/>
<feature type="domain" description="DUF2249" evidence="2">
    <location>
        <begin position="191"/>
        <end position="260"/>
    </location>
</feature>